<evidence type="ECO:0000313" key="3">
    <source>
        <dbReference type="Proteomes" id="UP000640866"/>
    </source>
</evidence>
<dbReference type="EMBL" id="JACZOI010000489">
    <property type="protein sequence ID" value="MBE0981057.1"/>
    <property type="molecule type" value="Genomic_DNA"/>
</dbReference>
<dbReference type="Proteomes" id="UP000640866">
    <property type="component" value="Unassembled WGS sequence"/>
</dbReference>
<protein>
    <submittedName>
        <fullName evidence="2">DUF2169 domain-containing protein</fullName>
    </submittedName>
</protein>
<organism evidence="2 3">
    <name type="scientific">Escherichia coli</name>
    <dbReference type="NCBI Taxonomy" id="562"/>
    <lineage>
        <taxon>Bacteria</taxon>
        <taxon>Pseudomonadati</taxon>
        <taxon>Pseudomonadota</taxon>
        <taxon>Gammaproteobacteria</taxon>
        <taxon>Enterobacterales</taxon>
        <taxon>Enterobacteriaceae</taxon>
        <taxon>Escherichia</taxon>
    </lineage>
</organism>
<feature type="domain" description="DUF2169" evidence="1">
    <location>
        <begin position="27"/>
        <end position="145"/>
    </location>
</feature>
<dbReference type="RefSeq" id="WP_192525444.1">
    <property type="nucleotide sequence ID" value="NZ_JACZOI010000489.1"/>
</dbReference>
<comment type="caution">
    <text evidence="2">The sequence shown here is derived from an EMBL/GenBank/DDBJ whole genome shotgun (WGS) entry which is preliminary data.</text>
</comment>
<dbReference type="AlphaFoldDB" id="A0AAP1RBJ6"/>
<name>A0AAP1RBJ6_ECOLX</name>
<evidence type="ECO:0000313" key="2">
    <source>
        <dbReference type="EMBL" id="MBE0981057.1"/>
    </source>
</evidence>
<gene>
    <name evidence="2" type="ORF">IH772_28390</name>
</gene>
<reference evidence="2" key="1">
    <citation type="submission" date="2020-09" db="EMBL/GenBank/DDBJ databases">
        <title>Emerging polyconal dissemination of OXA-244-producing E. coli in France.</title>
        <authorList>
            <person name="Emeraud C."/>
            <person name="Girlich D."/>
            <person name="Bonnin R.A."/>
            <person name="Jousset A.B."/>
            <person name="Naas T."/>
            <person name="Dortet L."/>
        </authorList>
    </citation>
    <scope>NUCLEOTIDE SEQUENCE</scope>
    <source>
        <strain evidence="2">225E3</strain>
    </source>
</reference>
<accession>A0AAP1RBJ6</accession>
<dbReference type="InterPro" id="IPR018683">
    <property type="entry name" value="DUF2169"/>
</dbReference>
<feature type="non-terminal residue" evidence="2">
    <location>
        <position position="145"/>
    </location>
</feature>
<dbReference type="Pfam" id="PF09937">
    <property type="entry name" value="DUF2169"/>
    <property type="match status" value="1"/>
</dbReference>
<proteinExistence type="predicted"/>
<sequence>MIEMKNNTPFPLLSFEKYGRYGLLFDVIAIKMSLRIKNGFYADLAEFQKELSMSDEYYGESETSSLKSETDLVLCKRNTDIHVTGSAHAPSGDKSQWKACVRVNSFSKELSLSGVRYLQYERNRWQMSLPDKIINVPLRYELAYG</sequence>
<evidence type="ECO:0000259" key="1">
    <source>
        <dbReference type="Pfam" id="PF09937"/>
    </source>
</evidence>